<dbReference type="InterPro" id="IPR036390">
    <property type="entry name" value="WH_DNA-bd_sf"/>
</dbReference>
<dbReference type="AlphaFoldDB" id="A0A024U659"/>
<dbReference type="OrthoDB" id="60033at2759"/>
<evidence type="ECO:0000256" key="3">
    <source>
        <dbReference type="ARBA" id="ARBA00023242"/>
    </source>
</evidence>
<dbReference type="RefSeq" id="XP_008869724.1">
    <property type="nucleotide sequence ID" value="XM_008871502.1"/>
</dbReference>
<feature type="region of interest" description="Disordered" evidence="5">
    <location>
        <begin position="138"/>
        <end position="165"/>
    </location>
</feature>
<dbReference type="SMART" id="SM00415">
    <property type="entry name" value="HSF"/>
    <property type="match status" value="1"/>
</dbReference>
<reference evidence="7" key="1">
    <citation type="submission" date="2013-12" db="EMBL/GenBank/DDBJ databases">
        <title>The Genome Sequence of Aphanomyces invadans NJM9701.</title>
        <authorList>
            <consortium name="The Broad Institute Genomics Platform"/>
            <person name="Russ C."/>
            <person name="Tyler B."/>
            <person name="van West P."/>
            <person name="Dieguez-Uribeondo J."/>
            <person name="Young S.K."/>
            <person name="Zeng Q."/>
            <person name="Gargeya S."/>
            <person name="Fitzgerald M."/>
            <person name="Abouelleil A."/>
            <person name="Alvarado L."/>
            <person name="Chapman S.B."/>
            <person name="Gainer-Dewar J."/>
            <person name="Goldberg J."/>
            <person name="Griggs A."/>
            <person name="Gujja S."/>
            <person name="Hansen M."/>
            <person name="Howarth C."/>
            <person name="Imamovic A."/>
            <person name="Ireland A."/>
            <person name="Larimer J."/>
            <person name="McCowan C."/>
            <person name="Murphy C."/>
            <person name="Pearson M."/>
            <person name="Poon T.W."/>
            <person name="Priest M."/>
            <person name="Roberts A."/>
            <person name="Saif S."/>
            <person name="Shea T."/>
            <person name="Sykes S."/>
            <person name="Wortman J."/>
            <person name="Nusbaum C."/>
            <person name="Birren B."/>
        </authorList>
    </citation>
    <scope>NUCLEOTIDE SEQUENCE [LARGE SCALE GENOMIC DNA]</scope>
    <source>
        <strain evidence="7">NJM9701</strain>
    </source>
</reference>
<keyword evidence="3" id="KW-0539">Nucleus</keyword>
<dbReference type="Pfam" id="PF00447">
    <property type="entry name" value="HSF_DNA-bind"/>
    <property type="match status" value="1"/>
</dbReference>
<name>A0A024U659_9STRA</name>
<sequence>MACNSISSDVHAVLVDQRARMEALPTRPELGLPPTRRAPGCPLLRVDTDSSTTFLQRLYNMLEHCPAHIASWSTAGSSFTIYDPRALETNMLPQFLHITKTARFVRQLALYQFKRTRFVDSNGKVSVRYHHSHFVRDDPTIPATTKHPRRRSWRPKTNDSTRRKQLKATLSELVASVRVLQAEIAATKAALLVEHAALDQIKTKCNTVP</sequence>
<evidence type="ECO:0000256" key="5">
    <source>
        <dbReference type="SAM" id="MobiDB-lite"/>
    </source>
</evidence>
<keyword evidence="2" id="KW-0238">DNA-binding</keyword>
<dbReference type="VEuPathDB" id="FungiDB:H310_06438"/>
<organism evidence="7">
    <name type="scientific">Aphanomyces invadans</name>
    <dbReference type="NCBI Taxonomy" id="157072"/>
    <lineage>
        <taxon>Eukaryota</taxon>
        <taxon>Sar</taxon>
        <taxon>Stramenopiles</taxon>
        <taxon>Oomycota</taxon>
        <taxon>Saprolegniomycetes</taxon>
        <taxon>Saprolegniales</taxon>
        <taxon>Verrucalvaceae</taxon>
        <taxon>Aphanomyces</taxon>
    </lineage>
</organism>
<dbReference type="STRING" id="157072.A0A024U659"/>
<dbReference type="GeneID" id="20083488"/>
<dbReference type="GO" id="GO:0003700">
    <property type="term" value="F:DNA-binding transcription factor activity"/>
    <property type="evidence" value="ECO:0007669"/>
    <property type="project" value="InterPro"/>
</dbReference>
<dbReference type="PANTHER" id="PTHR10015">
    <property type="entry name" value="HEAT SHOCK TRANSCRIPTION FACTOR"/>
    <property type="match status" value="1"/>
</dbReference>
<dbReference type="InterPro" id="IPR000232">
    <property type="entry name" value="HSF_DNA-bd"/>
</dbReference>
<accession>A0A024U659</accession>
<evidence type="ECO:0000259" key="6">
    <source>
        <dbReference type="SMART" id="SM00415"/>
    </source>
</evidence>
<dbReference type="SUPFAM" id="SSF46785">
    <property type="entry name" value="Winged helix' DNA-binding domain"/>
    <property type="match status" value="1"/>
</dbReference>
<comment type="subcellular location">
    <subcellularLocation>
        <location evidence="1">Nucleus</location>
    </subcellularLocation>
</comment>
<evidence type="ECO:0000313" key="7">
    <source>
        <dbReference type="EMBL" id="ETW01876.1"/>
    </source>
</evidence>
<protein>
    <recommendedName>
        <fullName evidence="6">HSF-type DNA-binding domain-containing protein</fullName>
    </recommendedName>
</protein>
<dbReference type="GO" id="GO:0043565">
    <property type="term" value="F:sequence-specific DNA binding"/>
    <property type="evidence" value="ECO:0007669"/>
    <property type="project" value="InterPro"/>
</dbReference>
<gene>
    <name evidence="7" type="ORF">H310_06438</name>
</gene>
<comment type="similarity">
    <text evidence="4">Belongs to the HSF family.</text>
</comment>
<feature type="domain" description="HSF-type DNA-binding" evidence="6">
    <location>
        <begin position="50"/>
        <end position="151"/>
    </location>
</feature>
<dbReference type="Gene3D" id="1.10.10.10">
    <property type="entry name" value="Winged helix-like DNA-binding domain superfamily/Winged helix DNA-binding domain"/>
    <property type="match status" value="1"/>
</dbReference>
<dbReference type="GO" id="GO:0005634">
    <property type="term" value="C:nucleus"/>
    <property type="evidence" value="ECO:0007669"/>
    <property type="project" value="UniProtKB-SubCell"/>
</dbReference>
<dbReference type="InterPro" id="IPR036388">
    <property type="entry name" value="WH-like_DNA-bd_sf"/>
</dbReference>
<dbReference type="EMBL" id="KI913962">
    <property type="protein sequence ID" value="ETW01876.1"/>
    <property type="molecule type" value="Genomic_DNA"/>
</dbReference>
<dbReference type="PANTHER" id="PTHR10015:SF206">
    <property type="entry name" value="HSF-TYPE DNA-BINDING DOMAIN-CONTAINING PROTEIN"/>
    <property type="match status" value="1"/>
</dbReference>
<evidence type="ECO:0000256" key="1">
    <source>
        <dbReference type="ARBA" id="ARBA00004123"/>
    </source>
</evidence>
<evidence type="ECO:0000256" key="2">
    <source>
        <dbReference type="ARBA" id="ARBA00023125"/>
    </source>
</evidence>
<proteinExistence type="inferred from homology"/>
<evidence type="ECO:0000256" key="4">
    <source>
        <dbReference type="RuleBase" id="RU004020"/>
    </source>
</evidence>